<evidence type="ECO:0000313" key="2">
    <source>
        <dbReference type="EMBL" id="GAA4086212.1"/>
    </source>
</evidence>
<reference evidence="3" key="1">
    <citation type="journal article" date="2019" name="Int. J. Syst. Evol. Microbiol.">
        <title>The Global Catalogue of Microorganisms (GCM) 10K type strain sequencing project: providing services to taxonomists for standard genome sequencing and annotation.</title>
        <authorList>
            <consortium name="The Broad Institute Genomics Platform"/>
            <consortium name="The Broad Institute Genome Sequencing Center for Infectious Disease"/>
            <person name="Wu L."/>
            <person name="Ma J."/>
        </authorList>
    </citation>
    <scope>NUCLEOTIDE SEQUENCE [LARGE SCALE GENOMIC DNA]</scope>
    <source>
        <strain evidence="3">JCM 16702</strain>
    </source>
</reference>
<keyword evidence="3" id="KW-1185">Reference proteome</keyword>
<dbReference type="EMBL" id="BAAAZG010000039">
    <property type="protein sequence ID" value="GAA4086212.1"/>
    <property type="molecule type" value="Genomic_DNA"/>
</dbReference>
<accession>A0ABP7WDC8</accession>
<dbReference type="Proteomes" id="UP001500683">
    <property type="component" value="Unassembled WGS sequence"/>
</dbReference>
<feature type="compositionally biased region" description="Basic and acidic residues" evidence="1">
    <location>
        <begin position="1"/>
        <end position="17"/>
    </location>
</feature>
<name>A0ABP7WDC8_9ACTN</name>
<sequence>MGLSDHLKRLQRRDDRGARHRRGDHRDYMGSHDAPSTLLGVAVLGYDNQLVEVEAVAVLPTATT</sequence>
<gene>
    <name evidence="2" type="ORF">GCM10022214_52900</name>
</gene>
<evidence type="ECO:0008006" key="4">
    <source>
        <dbReference type="Google" id="ProtNLM"/>
    </source>
</evidence>
<feature type="region of interest" description="Disordered" evidence="1">
    <location>
        <begin position="1"/>
        <end position="33"/>
    </location>
</feature>
<comment type="caution">
    <text evidence="2">The sequence shown here is derived from an EMBL/GenBank/DDBJ whole genome shotgun (WGS) entry which is preliminary data.</text>
</comment>
<evidence type="ECO:0000313" key="3">
    <source>
        <dbReference type="Proteomes" id="UP001500683"/>
    </source>
</evidence>
<protein>
    <recommendedName>
        <fullName evidence="4">RidA family protein</fullName>
    </recommendedName>
</protein>
<evidence type="ECO:0000256" key="1">
    <source>
        <dbReference type="SAM" id="MobiDB-lite"/>
    </source>
</evidence>
<proteinExistence type="predicted"/>
<dbReference type="RefSeq" id="WP_344952776.1">
    <property type="nucleotide sequence ID" value="NZ_BAAAZG010000039.1"/>
</dbReference>
<organism evidence="2 3">
    <name type="scientific">Actinomadura miaoliensis</name>
    <dbReference type="NCBI Taxonomy" id="430685"/>
    <lineage>
        <taxon>Bacteria</taxon>
        <taxon>Bacillati</taxon>
        <taxon>Actinomycetota</taxon>
        <taxon>Actinomycetes</taxon>
        <taxon>Streptosporangiales</taxon>
        <taxon>Thermomonosporaceae</taxon>
        <taxon>Actinomadura</taxon>
    </lineage>
</organism>
<dbReference type="SUPFAM" id="SSF55298">
    <property type="entry name" value="YjgF-like"/>
    <property type="match status" value="1"/>
</dbReference>
<dbReference type="InterPro" id="IPR035959">
    <property type="entry name" value="RutC-like_sf"/>
</dbReference>